<comment type="caution">
    <text evidence="2">The sequence shown here is derived from an EMBL/GenBank/DDBJ whole genome shotgun (WGS) entry which is preliminary data.</text>
</comment>
<sequence>MKYEGRLNSYLHRPVQVLALDADEVKICLILLIAAFVVGGTLMWGAFFFAPWVLIPYKREQARGFYNHTLVRWGFFSLYGYPPSNVTAFYE</sequence>
<dbReference type="RefSeq" id="WP_088412256.1">
    <property type="nucleotide sequence ID" value="NZ_CP053818.1"/>
</dbReference>
<feature type="transmembrane region" description="Helical" evidence="1">
    <location>
        <begin position="29"/>
        <end position="55"/>
    </location>
</feature>
<dbReference type="AlphaFoldDB" id="A0A395TZ36"/>
<gene>
    <name evidence="2" type="ORF">BC353_09915</name>
</gene>
<reference evidence="2 3" key="1">
    <citation type="journal article" date="2017" name="Emerg. Infect. Dis.">
        <title>Carbapenemase VCC-1-Producing Vibrio cholerae in Coastal Waters of Germany.</title>
        <authorList>
            <person name="Hammerl J.A."/>
            <person name="Jackel C."/>
            <person name="Bortolaia V."/>
            <person name="Schwartz K."/>
            <person name="Bier N."/>
            <person name="Hendriksen R.S."/>
            <person name="Guerra B."/>
            <person name="Strauch E."/>
        </authorList>
    </citation>
    <scope>NUCLEOTIDE SEQUENCE [LARGE SCALE GENOMIC DNA]</scope>
    <source>
        <strain evidence="2 3">VN-2825</strain>
    </source>
</reference>
<organism evidence="2 3">
    <name type="scientific">Vibrio cholerae</name>
    <dbReference type="NCBI Taxonomy" id="666"/>
    <lineage>
        <taxon>Bacteria</taxon>
        <taxon>Pseudomonadati</taxon>
        <taxon>Pseudomonadota</taxon>
        <taxon>Gammaproteobacteria</taxon>
        <taxon>Vibrionales</taxon>
        <taxon>Vibrionaceae</taxon>
        <taxon>Vibrio</taxon>
    </lineage>
</organism>
<proteinExistence type="predicted"/>
<dbReference type="EMBL" id="MCBA01000067">
    <property type="protein sequence ID" value="RGP89867.1"/>
    <property type="molecule type" value="Genomic_DNA"/>
</dbReference>
<evidence type="ECO:0000313" key="3">
    <source>
        <dbReference type="Proteomes" id="UP000266701"/>
    </source>
</evidence>
<evidence type="ECO:0000256" key="1">
    <source>
        <dbReference type="SAM" id="Phobius"/>
    </source>
</evidence>
<protein>
    <submittedName>
        <fullName evidence="2">Uncharacterized protein</fullName>
    </submittedName>
</protein>
<keyword evidence="1" id="KW-1133">Transmembrane helix</keyword>
<accession>A0A395TZ36</accession>
<evidence type="ECO:0000313" key="2">
    <source>
        <dbReference type="EMBL" id="RGP89867.1"/>
    </source>
</evidence>
<keyword evidence="1" id="KW-0472">Membrane</keyword>
<dbReference type="Proteomes" id="UP000266701">
    <property type="component" value="Unassembled WGS sequence"/>
</dbReference>
<name>A0A395TZ36_VIBCL</name>
<keyword evidence="1" id="KW-0812">Transmembrane</keyword>